<dbReference type="SUPFAM" id="SSF51306">
    <property type="entry name" value="LexA/Signal peptidase"/>
    <property type="match status" value="1"/>
</dbReference>
<evidence type="ECO:0000313" key="2">
    <source>
        <dbReference type="EMBL" id="ADG97774.1"/>
    </source>
</evidence>
<dbReference type="AlphaFoldDB" id="D6ZFQ0"/>
<accession>D6ZFQ0</accession>
<feature type="domain" description="Peptidase S24/S26A/S26B/S26C" evidence="1">
    <location>
        <begin position="5"/>
        <end position="87"/>
    </location>
</feature>
<evidence type="ECO:0000313" key="3">
    <source>
        <dbReference type="Proteomes" id="UP000002247"/>
    </source>
</evidence>
<dbReference type="EMBL" id="CP001958">
    <property type="protein sequence ID" value="ADG97774.1"/>
    <property type="molecule type" value="Genomic_DNA"/>
</dbReference>
<protein>
    <submittedName>
        <fullName evidence="2">SOS-response transcriptional repressor</fullName>
    </submittedName>
</protein>
<dbReference type="Pfam" id="PF00717">
    <property type="entry name" value="Peptidase_S24"/>
    <property type="match status" value="1"/>
</dbReference>
<gene>
    <name evidence="2" type="ordered locus">Srot_1306</name>
</gene>
<dbReference type="RefSeq" id="WP_013138228.1">
    <property type="nucleotide sequence ID" value="NC_014168.1"/>
</dbReference>
<evidence type="ECO:0000259" key="1">
    <source>
        <dbReference type="Pfam" id="PF00717"/>
    </source>
</evidence>
<reference evidence="2 3" key="1">
    <citation type="journal article" date="2010" name="Stand. Genomic Sci.">
        <title>Complete genome sequence of Segniliparus rotundus type strain (CDC 1076).</title>
        <authorList>
            <person name="Sikorski J."/>
            <person name="Lapidus A."/>
            <person name="Copeland A."/>
            <person name="Misra M."/>
            <person name="Glavina Del Rio T."/>
            <person name="Nolan M."/>
            <person name="Lucas S."/>
            <person name="Chen F."/>
            <person name="Tice H."/>
            <person name="Cheng J.F."/>
            <person name="Jando M."/>
            <person name="Schneider S."/>
            <person name="Bruce D."/>
            <person name="Goodwin L."/>
            <person name="Pitluck S."/>
            <person name="Liolios K."/>
            <person name="Mikhailova N."/>
            <person name="Pati A."/>
            <person name="Ivanova N."/>
            <person name="Mavromatis K."/>
            <person name="Chen A."/>
            <person name="Palaniappan K."/>
            <person name="Chertkov O."/>
            <person name="Land M."/>
            <person name="Hauser L."/>
            <person name="Chang Y.J."/>
            <person name="Jeffries C.D."/>
            <person name="Brettin T."/>
            <person name="Detter J.C."/>
            <person name="Han C."/>
            <person name="Rohde M."/>
            <person name="Goker M."/>
            <person name="Bristow J."/>
            <person name="Eisen J.A."/>
            <person name="Markowitz V."/>
            <person name="Hugenholtz P."/>
            <person name="Kyrpides N.C."/>
            <person name="Klenk H.P."/>
        </authorList>
    </citation>
    <scope>NUCLEOTIDE SEQUENCE [LARGE SCALE GENOMIC DNA]</scope>
    <source>
        <strain evidence="3">ATCC BAA-972 / CDC 1076 / CIP 108378 / DSM 44985 / JCM 13578</strain>
    </source>
</reference>
<dbReference type="STRING" id="640132.Srot_1306"/>
<dbReference type="Proteomes" id="UP000002247">
    <property type="component" value="Chromosome"/>
</dbReference>
<dbReference type="Gene3D" id="2.10.109.10">
    <property type="entry name" value="Umud Fragment, subunit A"/>
    <property type="match status" value="1"/>
</dbReference>
<name>D6ZFQ0_SEGRD</name>
<dbReference type="OrthoDB" id="9787787at2"/>
<dbReference type="InterPro" id="IPR036286">
    <property type="entry name" value="LexA/Signal_pep-like_sf"/>
</dbReference>
<dbReference type="MEROPS" id="S24.003"/>
<dbReference type="InterPro" id="IPR015927">
    <property type="entry name" value="Peptidase_S24_S26A/B/C"/>
</dbReference>
<sequence>MDSVERVFSGWPSPAADYEARALDLSALVAPRPAATFYWRARGDALSGSGVLPDSLLVVDRSLEPRLGSVVVASAGEGGFVVTRLREAAVAAPDAVWGMVTWAITRVR</sequence>
<dbReference type="eggNOG" id="COG1974">
    <property type="taxonomic scope" value="Bacteria"/>
</dbReference>
<keyword evidence="3" id="KW-1185">Reference proteome</keyword>
<dbReference type="KEGG" id="srt:Srot_1306"/>
<organism evidence="2 3">
    <name type="scientific">Segniliparus rotundus (strain ATCC BAA-972 / CDC 1076 / CIP 108378 / DSM 44985 / JCM 13578)</name>
    <dbReference type="NCBI Taxonomy" id="640132"/>
    <lineage>
        <taxon>Bacteria</taxon>
        <taxon>Bacillati</taxon>
        <taxon>Actinomycetota</taxon>
        <taxon>Actinomycetes</taxon>
        <taxon>Mycobacteriales</taxon>
        <taxon>Segniliparaceae</taxon>
        <taxon>Segniliparus</taxon>
    </lineage>
</organism>
<proteinExistence type="predicted"/>
<dbReference type="HOGENOM" id="CLU_2195099_0_0_11"/>